<dbReference type="PANTHER" id="PTHR42695">
    <property type="entry name" value="GLUTAMINE AMIDOTRANSFERASE YLR126C-RELATED"/>
    <property type="match status" value="1"/>
</dbReference>
<evidence type="ECO:0000313" key="2">
    <source>
        <dbReference type="EMBL" id="MBB5045400.1"/>
    </source>
</evidence>
<dbReference type="SUPFAM" id="SSF52317">
    <property type="entry name" value="Class I glutamine amidotransferase-like"/>
    <property type="match status" value="1"/>
</dbReference>
<dbReference type="AlphaFoldDB" id="A0A7W7YZU9"/>
<name>A0A7W7YZU9_9BRAD</name>
<feature type="domain" description="Glutamine amidotransferase" evidence="1">
    <location>
        <begin position="52"/>
        <end position="207"/>
    </location>
</feature>
<protein>
    <submittedName>
        <fullName evidence="2">GMP synthase (Glutamine-hydrolyzing)</fullName>
        <ecNumber evidence="2">6.3.5.2</ecNumber>
    </submittedName>
</protein>
<dbReference type="NCBIfam" id="NF005072">
    <property type="entry name" value="PRK06490.1"/>
    <property type="match status" value="1"/>
</dbReference>
<dbReference type="GO" id="GO:0005829">
    <property type="term" value="C:cytosol"/>
    <property type="evidence" value="ECO:0007669"/>
    <property type="project" value="TreeGrafter"/>
</dbReference>
<dbReference type="Gene3D" id="3.40.50.880">
    <property type="match status" value="1"/>
</dbReference>
<dbReference type="CDD" id="cd01741">
    <property type="entry name" value="GATase1_1"/>
    <property type="match status" value="1"/>
</dbReference>
<dbReference type="FunFam" id="3.40.50.880:FF:000033">
    <property type="entry name" value="Glutamine amidotransferase class-I"/>
    <property type="match status" value="1"/>
</dbReference>
<accession>A0A7W7YZU9</accession>
<keyword evidence="3" id="KW-1185">Reference proteome</keyword>
<dbReference type="Pfam" id="PF00117">
    <property type="entry name" value="GATase"/>
    <property type="match status" value="1"/>
</dbReference>
<organism evidence="2 3">
    <name type="scientific">Rhodopseudomonas rhenobacensis</name>
    <dbReference type="NCBI Taxonomy" id="87461"/>
    <lineage>
        <taxon>Bacteria</taxon>
        <taxon>Pseudomonadati</taxon>
        <taxon>Pseudomonadota</taxon>
        <taxon>Alphaproteobacteria</taxon>
        <taxon>Hyphomicrobiales</taxon>
        <taxon>Nitrobacteraceae</taxon>
        <taxon>Rhodopseudomonas</taxon>
    </lineage>
</organism>
<evidence type="ECO:0000259" key="1">
    <source>
        <dbReference type="Pfam" id="PF00117"/>
    </source>
</evidence>
<reference evidence="2 3" key="1">
    <citation type="submission" date="2020-08" db="EMBL/GenBank/DDBJ databases">
        <title>Genomic Encyclopedia of Type Strains, Phase IV (KMG-IV): sequencing the most valuable type-strain genomes for metagenomic binning, comparative biology and taxonomic classification.</title>
        <authorList>
            <person name="Goeker M."/>
        </authorList>
    </citation>
    <scope>NUCLEOTIDE SEQUENCE [LARGE SCALE GENOMIC DNA]</scope>
    <source>
        <strain evidence="2 3">DSM 12706</strain>
    </source>
</reference>
<dbReference type="InterPro" id="IPR029062">
    <property type="entry name" value="Class_I_gatase-like"/>
</dbReference>
<dbReference type="EC" id="6.3.5.2" evidence="2"/>
<keyword evidence="2" id="KW-0436">Ligase</keyword>
<sequence>MSLQSTNMGPDDLLRLPTSVSPVSIVPRVPDLRPVLIVLHQEMSTPGRVGNALRLLGHRLDIRRPRFGDPLPATLEHHAGAVIFGGPMSANDPDDYVRREIDWIAVPLKENRPFLGICLGAQMLAAQLGARVAPHAEGRAQIGYYPIRPTTAGRAICANWPEQVYHWHREGFDLPVDGELLAEGSDFPVEAFRTGHAFGFQFHPDVTYAMMHRWTTRGHARMELPGARPRHDHFIDRAVHDLAERAWLRDFLDNWLARMPLIMPDAGIAQAAE</sequence>
<dbReference type="Proteomes" id="UP000542353">
    <property type="component" value="Unassembled WGS sequence"/>
</dbReference>
<dbReference type="RefSeq" id="WP_283810601.1">
    <property type="nucleotide sequence ID" value="NZ_JACHIH010000001.1"/>
</dbReference>
<evidence type="ECO:0000313" key="3">
    <source>
        <dbReference type="Proteomes" id="UP000542353"/>
    </source>
</evidence>
<dbReference type="InterPro" id="IPR044992">
    <property type="entry name" value="ChyE-like"/>
</dbReference>
<dbReference type="InterPro" id="IPR017926">
    <property type="entry name" value="GATASE"/>
</dbReference>
<dbReference type="PANTHER" id="PTHR42695:SF5">
    <property type="entry name" value="GLUTAMINE AMIDOTRANSFERASE YLR126C-RELATED"/>
    <property type="match status" value="1"/>
</dbReference>
<dbReference type="EMBL" id="JACHIH010000001">
    <property type="protein sequence ID" value="MBB5045400.1"/>
    <property type="molecule type" value="Genomic_DNA"/>
</dbReference>
<gene>
    <name evidence="2" type="ORF">HNR60_000129</name>
</gene>
<dbReference type="PROSITE" id="PS51273">
    <property type="entry name" value="GATASE_TYPE_1"/>
    <property type="match status" value="1"/>
</dbReference>
<comment type="caution">
    <text evidence="2">The sequence shown here is derived from an EMBL/GenBank/DDBJ whole genome shotgun (WGS) entry which is preliminary data.</text>
</comment>
<proteinExistence type="predicted"/>
<dbReference type="GO" id="GO:0003922">
    <property type="term" value="F:GMP synthase (glutamine-hydrolyzing) activity"/>
    <property type="evidence" value="ECO:0007669"/>
    <property type="project" value="UniProtKB-EC"/>
</dbReference>